<keyword evidence="7" id="KW-1185">Reference proteome</keyword>
<evidence type="ECO:0000313" key="6">
    <source>
        <dbReference type="EMBL" id="KAF5400410.1"/>
    </source>
</evidence>
<dbReference type="GO" id="GO:0005789">
    <property type="term" value="C:endoplasmic reticulum membrane"/>
    <property type="evidence" value="ECO:0007669"/>
    <property type="project" value="TreeGrafter"/>
</dbReference>
<comment type="caution">
    <text evidence="6">The sequence shown here is derived from an EMBL/GenBank/DDBJ whole genome shotgun (WGS) entry which is preliminary data.</text>
</comment>
<feature type="chain" id="PRO_5035272848" description="Nodal modulator 1" evidence="2">
    <location>
        <begin position="29"/>
        <end position="380"/>
    </location>
</feature>
<accession>A0A8J4SNS5</accession>
<dbReference type="Pfam" id="PF22898">
    <property type="entry name" value="NOMO1-like_1st"/>
    <property type="match status" value="1"/>
</dbReference>
<dbReference type="AlphaFoldDB" id="A0A8J4SNS5"/>
<dbReference type="InterPro" id="IPR051417">
    <property type="entry name" value="SDr/BOS_complex"/>
</dbReference>
<evidence type="ECO:0008006" key="8">
    <source>
        <dbReference type="Google" id="ProtNLM"/>
    </source>
</evidence>
<keyword evidence="1 2" id="KW-0732">Signal</keyword>
<gene>
    <name evidence="6" type="ORF">PHET_06109</name>
</gene>
<proteinExistence type="predicted"/>
<dbReference type="PANTHER" id="PTHR23303">
    <property type="entry name" value="CARBOXYPEPTIDASE REGULATORY REGION-CONTAINING"/>
    <property type="match status" value="1"/>
</dbReference>
<name>A0A8J4SNS5_9TREM</name>
<evidence type="ECO:0000259" key="4">
    <source>
        <dbReference type="Pfam" id="PF22904"/>
    </source>
</evidence>
<dbReference type="InterPro" id="IPR055075">
    <property type="entry name" value="NOMO-like_N"/>
</dbReference>
<dbReference type="Pfam" id="PF22904">
    <property type="entry name" value="NOMO1-like_2nd"/>
    <property type="match status" value="1"/>
</dbReference>
<evidence type="ECO:0000259" key="5">
    <source>
        <dbReference type="Pfam" id="PF23193"/>
    </source>
</evidence>
<reference evidence="6" key="1">
    <citation type="submission" date="2019-05" db="EMBL/GenBank/DDBJ databases">
        <title>Annotation for the trematode Paragonimus heterotremus.</title>
        <authorList>
            <person name="Choi Y.-J."/>
        </authorList>
    </citation>
    <scope>NUCLEOTIDE SEQUENCE</scope>
    <source>
        <strain evidence="6">LC</strain>
    </source>
</reference>
<dbReference type="SUPFAM" id="SSF49464">
    <property type="entry name" value="Carboxypeptidase regulatory domain-like"/>
    <property type="match status" value="1"/>
</dbReference>
<dbReference type="InterPro" id="IPR008969">
    <property type="entry name" value="CarboxyPept-like_regulatory"/>
</dbReference>
<dbReference type="InterPro" id="IPR056189">
    <property type="entry name" value="NOMO_3rd"/>
</dbReference>
<dbReference type="Pfam" id="PF23193">
    <property type="entry name" value="NOMO_3rd"/>
    <property type="match status" value="1"/>
</dbReference>
<evidence type="ECO:0000259" key="3">
    <source>
        <dbReference type="Pfam" id="PF22898"/>
    </source>
</evidence>
<dbReference type="OrthoDB" id="10263633at2759"/>
<organism evidence="6 7">
    <name type="scientific">Paragonimus heterotremus</name>
    <dbReference type="NCBI Taxonomy" id="100268"/>
    <lineage>
        <taxon>Eukaryota</taxon>
        <taxon>Metazoa</taxon>
        <taxon>Spiralia</taxon>
        <taxon>Lophotrochozoa</taxon>
        <taxon>Platyhelminthes</taxon>
        <taxon>Trematoda</taxon>
        <taxon>Digenea</taxon>
        <taxon>Plagiorchiida</taxon>
        <taxon>Troglotremata</taxon>
        <taxon>Troglotrematidae</taxon>
        <taxon>Paragonimus</taxon>
    </lineage>
</organism>
<protein>
    <recommendedName>
        <fullName evidence="8">Nodal modulator 1</fullName>
    </recommendedName>
</protein>
<dbReference type="Proteomes" id="UP000748531">
    <property type="component" value="Unassembled WGS sequence"/>
</dbReference>
<sequence length="380" mass="41879">MFHAVCAFGWVCSVVISLISLHLPPCFCASQPEVTVRGCGGFIRWKHHDQASTKVAFNKIKVQLVSLPGNTLKDVTEVLPNGAFSVPVYDTGPYRLILVKPKGWYFGPVDEYVIDIRTDPTVCDRDLNFDLHGFSIYGRVVTFGLTTGPSDLTVRLMDTVTGQTVQLASTLAGGTFEFGSVLPGQYELAVSDGKQVGAEHVRARTTINLGPDSLTLDEPIVLKGHFVRGRIVDFENNPLDNVTIFLLMNTSLDEQSKVDCNSVPNISTIVSEIPLNFDFNHNVVCLTRSNEKGQFSFDRLPGGSYALFPHYSKQVDNRSKAFIDFAFDPPFLHVLVEHTDVDLGIATFRAIRFRLPPGRVTWPSGNFVSGVKVSAYVICS</sequence>
<evidence type="ECO:0000256" key="2">
    <source>
        <dbReference type="SAM" id="SignalP"/>
    </source>
</evidence>
<evidence type="ECO:0000256" key="1">
    <source>
        <dbReference type="ARBA" id="ARBA00022729"/>
    </source>
</evidence>
<dbReference type="EMBL" id="LUCH01003213">
    <property type="protein sequence ID" value="KAF5400410.1"/>
    <property type="molecule type" value="Genomic_DNA"/>
</dbReference>
<feature type="domain" description="NOMO third transthyretin-like" evidence="5">
    <location>
        <begin position="225"/>
        <end position="349"/>
    </location>
</feature>
<dbReference type="PANTHER" id="PTHR23303:SF14">
    <property type="entry name" value="BOS COMPLEX SUBUNIT NOMO1-RELATED"/>
    <property type="match status" value="1"/>
</dbReference>
<dbReference type="InterPro" id="IPR055074">
    <property type="entry name" value="NOMO1-3_2nd"/>
</dbReference>
<evidence type="ECO:0000313" key="7">
    <source>
        <dbReference type="Proteomes" id="UP000748531"/>
    </source>
</evidence>
<feature type="domain" description="NOMO second beta-sandwich" evidence="4">
    <location>
        <begin position="132"/>
        <end position="193"/>
    </location>
</feature>
<dbReference type="SUPFAM" id="SSF49478">
    <property type="entry name" value="Cna protein B-type domain"/>
    <property type="match status" value="1"/>
</dbReference>
<feature type="domain" description="NOMO-like N-terminal beta-sandwich" evidence="3">
    <location>
        <begin position="50"/>
        <end position="129"/>
    </location>
</feature>
<feature type="signal peptide" evidence="2">
    <location>
        <begin position="1"/>
        <end position="28"/>
    </location>
</feature>